<evidence type="ECO:0000256" key="3">
    <source>
        <dbReference type="ARBA" id="ARBA00023163"/>
    </source>
</evidence>
<dbReference type="InterPro" id="IPR009061">
    <property type="entry name" value="DNA-bd_dom_put_sf"/>
</dbReference>
<dbReference type="Proteomes" id="UP000715441">
    <property type="component" value="Unassembled WGS sequence"/>
</dbReference>
<evidence type="ECO:0000256" key="2">
    <source>
        <dbReference type="ARBA" id="ARBA00023125"/>
    </source>
</evidence>
<gene>
    <name evidence="5" type="ORF">HFP15_22460</name>
</gene>
<evidence type="ECO:0000259" key="4">
    <source>
        <dbReference type="PROSITE" id="PS50937"/>
    </source>
</evidence>
<dbReference type="EMBL" id="JAAXLS010000016">
    <property type="protein sequence ID" value="NKQ55647.1"/>
    <property type="molecule type" value="Genomic_DNA"/>
</dbReference>
<dbReference type="PANTHER" id="PTHR30204:SF94">
    <property type="entry name" value="HEAVY METAL-DEPENDENT TRANSCRIPTIONAL REGULATOR HI_0293-RELATED"/>
    <property type="match status" value="1"/>
</dbReference>
<keyword evidence="3" id="KW-0804">Transcription</keyword>
<keyword evidence="1" id="KW-0805">Transcription regulation</keyword>
<accession>A0ABX1J780</accession>
<dbReference type="InterPro" id="IPR047057">
    <property type="entry name" value="MerR_fam"/>
</dbReference>
<reference evidence="5 6" key="1">
    <citation type="submission" date="2020-04" db="EMBL/GenBank/DDBJ databases">
        <title>Novel species.</title>
        <authorList>
            <person name="Teo W.F.A."/>
            <person name="Lipun K."/>
            <person name="Srisuk N."/>
            <person name="Duangmal K."/>
        </authorList>
    </citation>
    <scope>NUCLEOTIDE SEQUENCE [LARGE SCALE GENOMIC DNA]</scope>
    <source>
        <strain evidence="5 6">K13G38</strain>
    </source>
</reference>
<organism evidence="5 6">
    <name type="scientific">Amycolatopsis acididurans</name>
    <dbReference type="NCBI Taxonomy" id="2724524"/>
    <lineage>
        <taxon>Bacteria</taxon>
        <taxon>Bacillati</taxon>
        <taxon>Actinomycetota</taxon>
        <taxon>Actinomycetes</taxon>
        <taxon>Pseudonocardiales</taxon>
        <taxon>Pseudonocardiaceae</taxon>
        <taxon>Amycolatopsis</taxon>
    </lineage>
</organism>
<protein>
    <submittedName>
        <fullName evidence="5">MerR family transcriptional regulator</fullName>
    </submittedName>
</protein>
<dbReference type="Gene3D" id="1.10.1660.10">
    <property type="match status" value="1"/>
</dbReference>
<evidence type="ECO:0000313" key="6">
    <source>
        <dbReference type="Proteomes" id="UP000715441"/>
    </source>
</evidence>
<dbReference type="SUPFAM" id="SSF46955">
    <property type="entry name" value="Putative DNA-binding domain"/>
    <property type="match status" value="1"/>
</dbReference>
<sequence length="154" mass="16559">MTVGDHRTIGQAARLAGVSAKSIRLYESRGLLRPAPRSAQGHRLFTQADVETLRFVGQAKAAGLQLTEIKTVLELHRNGHTPCEQVRATLGQRLTELDTVLAELSVLRDRIQNLLQHDDAGADPGSGFCAIIQAQPAPAPGTDQRGRGHDPSPC</sequence>
<keyword evidence="2" id="KW-0238">DNA-binding</keyword>
<proteinExistence type="predicted"/>
<evidence type="ECO:0000313" key="5">
    <source>
        <dbReference type="EMBL" id="NKQ55647.1"/>
    </source>
</evidence>
<name>A0ABX1J780_9PSEU</name>
<dbReference type="PROSITE" id="PS00552">
    <property type="entry name" value="HTH_MERR_1"/>
    <property type="match status" value="1"/>
</dbReference>
<feature type="domain" description="HTH merR-type" evidence="4">
    <location>
        <begin position="8"/>
        <end position="75"/>
    </location>
</feature>
<dbReference type="InterPro" id="IPR000551">
    <property type="entry name" value="MerR-type_HTH_dom"/>
</dbReference>
<dbReference type="PRINTS" id="PR00040">
    <property type="entry name" value="HTHMERR"/>
</dbReference>
<dbReference type="SMART" id="SM00422">
    <property type="entry name" value="HTH_MERR"/>
    <property type="match status" value="1"/>
</dbReference>
<dbReference type="RefSeq" id="WP_168518678.1">
    <property type="nucleotide sequence ID" value="NZ_JAAXLS010000016.1"/>
</dbReference>
<keyword evidence="6" id="KW-1185">Reference proteome</keyword>
<dbReference type="Pfam" id="PF13411">
    <property type="entry name" value="MerR_1"/>
    <property type="match status" value="1"/>
</dbReference>
<dbReference type="PANTHER" id="PTHR30204">
    <property type="entry name" value="REDOX-CYCLING DRUG-SENSING TRANSCRIPTIONAL ACTIVATOR SOXR"/>
    <property type="match status" value="1"/>
</dbReference>
<comment type="caution">
    <text evidence="5">The sequence shown here is derived from an EMBL/GenBank/DDBJ whole genome shotgun (WGS) entry which is preliminary data.</text>
</comment>
<dbReference type="PROSITE" id="PS50937">
    <property type="entry name" value="HTH_MERR_2"/>
    <property type="match status" value="1"/>
</dbReference>
<evidence type="ECO:0000256" key="1">
    <source>
        <dbReference type="ARBA" id="ARBA00023015"/>
    </source>
</evidence>